<sequence length="1636" mass="184225">MPLSESDEAGQSAFDRKERNSIDSALFESVFDSDKNLMITLPLGFDKTNIILLAVFNLLSATSSNFSTHGHQLKVLYLVGSKEAAEQASQKLANRLESHKIVVSCYTASTHVTKANFESAQILVTTASVWRDIAHVLGNDQMLEVVRLLIIDEMNWLQESCGPALETIVTRTTGRAKHDRPVRILGFTVSLLSADCSPASFDMAKFLHVDADNTFVVGQNHATILPQVFLVKVKVKGADEYRKTVDEICCKNVDKAICHNNKVVVFVNSEADAVHTAVLIRNMTDKYLKYKLNLPNNIKNTLLKFLTECTSEECKSLCLNGFLIISSEMTANARNFISIIFRRGIAKIVVATSNFAWMLSNQGDTVIIKETGESGSFTGIGMSVLVDMLNVATSFSGKKYTKTYQRKAIILCNSRFEEYLALLQNKHFVESQLLECLPECLNTEITFSNLSTVTECEEWFRCTYLYHTMRSRATELGTDLSLAEEVQVLVSKALKVVERAGMIHFLCLGSFKRTELGHIADHLNIDHLSMEFIGNYTKRVLTVNSIIGILSKAPVFSNIQVKEVEADELRHMKDKYCNLVPLNENNEVSNMVIILLQTYLLGGKVQSSGLRRDQDFIVKKTGSLARAMFEVSLSKRNAALADRCLQVAKMVEKGVWNNCNVTSESPKVQLQVHLQPISRTVILVTVFITPAFSWKEELFGISPVLFWLWVEDSGSNFICNHESFKLTRNVVENKTCVELTLPVTTSVPLPNHFTVCIVSDKWLGAVQTCNVNLRQVSLPNDCLNITGLLKLHLLPVSVLKQEAFEQMYSFHHFSSEITQAFHSLYHTDCNVLLAASATKHRVTAAELAIFRVMSNKPGSKVVYLTSQKSEVKARLTEWQKQFKKFGWKLISLSEDISESIQTFFSADIVVTTAYRWEVTSRAREIRKSLKASKVSLIIVDELQVLDTAVEAVVSRVRAPEIRDNVRLIGLSRATLAYTNDFARFLGIPPDSPQGIYNFGYVSNSSSSSITAVEIVAFTQKRYTTRMMIMSQAVWDTLKKHLQPNKCVCVLVPTQRQVILTAQVLKTRVMNSKNPKVWLHCEVKQDTKHVICAQDLTVQDMLQHGIGILHSGMSEVDCDIVQDLATSQKIRVIVVSWDVIDDIEMKSHLLIVKGTEQYCVSMENYIDIPIREIADKIYSCSTCWTKAVIFTQESKKSLYQAYFQGALCVESHLLAVLPEYLNTEINTKTVESRKSALDHLSRSYLGHRLISNPSYYLGSMFTDESKGYQSLLVEKSLCSLEAAGCVILEDSGHLQPTLLGLLSCSMELCHNTVKYLSKSLNSCMTQQEILLLICHAQEFTKLPARVHDNQLIRELKKHSRWKLRQRNLVPVVVKVFFLLQSHFAGLGCRLSHFIGYMSDMKEVLVSAKKIIQVVVVICSDRGWLKSALWAQLLQQMLVVGSWGDGSAPLCTLPHVAQRNVKFLLSHGQKTLRCLPELQALYCKNYPTMVETLKDHFQVQEIMEIHKALCNLPIVNVKVTVHNDNRCWKLKEMYEKINGGNMVQLTPQREYTLSVELKEVCGRGSWRIFLGLGQELQAMKTVNTGTHKVFLTFESPDVTGEVTYTLYLMSNVHIGLDQQFDLRFNVAVPRRSKGAHTK</sequence>
<dbReference type="Gene3D" id="3.40.50.300">
    <property type="entry name" value="P-loop containing nucleotide triphosphate hydrolases"/>
    <property type="match status" value="4"/>
</dbReference>
<evidence type="ECO:0000256" key="4">
    <source>
        <dbReference type="ARBA" id="ARBA00022840"/>
    </source>
</evidence>
<evidence type="ECO:0000256" key="2">
    <source>
        <dbReference type="ARBA" id="ARBA00022801"/>
    </source>
</evidence>
<dbReference type="InterPro" id="IPR050474">
    <property type="entry name" value="Hel308_SKI2-like"/>
</dbReference>
<dbReference type="InterPro" id="IPR035892">
    <property type="entry name" value="C2_domain_sf"/>
</dbReference>
<dbReference type="Pfam" id="PF23445">
    <property type="entry name" value="WHD_SNRNP200"/>
    <property type="match status" value="1"/>
</dbReference>
<dbReference type="PROSITE" id="PS51192">
    <property type="entry name" value="HELICASE_ATP_BIND_1"/>
    <property type="match status" value="2"/>
</dbReference>
<evidence type="ECO:0000313" key="6">
    <source>
        <dbReference type="EMBL" id="KDR07237.1"/>
    </source>
</evidence>
<dbReference type="InterPro" id="IPR057842">
    <property type="entry name" value="WH_MER3"/>
</dbReference>
<gene>
    <name evidence="6" type="ORF">L798_03311</name>
</gene>
<dbReference type="EMBL" id="KK853490">
    <property type="protein sequence ID" value="KDR07237.1"/>
    <property type="molecule type" value="Genomic_DNA"/>
</dbReference>
<dbReference type="GO" id="GO:0005524">
    <property type="term" value="F:ATP binding"/>
    <property type="evidence" value="ECO:0007669"/>
    <property type="project" value="UniProtKB-KW"/>
</dbReference>
<accession>A0A067QTN2</accession>
<dbReference type="STRING" id="136037.A0A067QTN2"/>
<keyword evidence="4" id="KW-0067">ATP-binding</keyword>
<dbReference type="InterPro" id="IPR014001">
    <property type="entry name" value="Helicase_ATP-bd"/>
</dbReference>
<organism evidence="6 7">
    <name type="scientific">Zootermopsis nevadensis</name>
    <name type="common">Dampwood termite</name>
    <dbReference type="NCBI Taxonomy" id="136037"/>
    <lineage>
        <taxon>Eukaryota</taxon>
        <taxon>Metazoa</taxon>
        <taxon>Ecdysozoa</taxon>
        <taxon>Arthropoda</taxon>
        <taxon>Hexapoda</taxon>
        <taxon>Insecta</taxon>
        <taxon>Pterygota</taxon>
        <taxon>Neoptera</taxon>
        <taxon>Polyneoptera</taxon>
        <taxon>Dictyoptera</taxon>
        <taxon>Blattodea</taxon>
        <taxon>Blattoidea</taxon>
        <taxon>Termitoidae</taxon>
        <taxon>Termopsidae</taxon>
        <taxon>Zootermopsis</taxon>
    </lineage>
</organism>
<dbReference type="Proteomes" id="UP000027135">
    <property type="component" value="Unassembled WGS sequence"/>
</dbReference>
<dbReference type="PANTHER" id="PTHR47961:SF6">
    <property type="entry name" value="DNA-DIRECTED DNA POLYMERASE"/>
    <property type="match status" value="1"/>
</dbReference>
<dbReference type="InterPro" id="IPR036388">
    <property type="entry name" value="WH-like_DNA-bd_sf"/>
</dbReference>
<evidence type="ECO:0000313" key="7">
    <source>
        <dbReference type="Proteomes" id="UP000027135"/>
    </source>
</evidence>
<protein>
    <submittedName>
        <fullName evidence="6">Activating signal cointegrator 1 complex subunit 3</fullName>
    </submittedName>
</protein>
<feature type="domain" description="Helicase ATP-binding" evidence="5">
    <location>
        <begin position="822"/>
        <end position="993"/>
    </location>
</feature>
<keyword evidence="2" id="KW-0378">Hydrolase</keyword>
<dbReference type="SUPFAM" id="SSF81296">
    <property type="entry name" value="E set domains"/>
    <property type="match status" value="1"/>
</dbReference>
<dbReference type="InParanoid" id="A0A067QTN2"/>
<dbReference type="Pfam" id="PF00270">
    <property type="entry name" value="DEAD"/>
    <property type="match status" value="2"/>
</dbReference>
<dbReference type="SMART" id="SM00973">
    <property type="entry name" value="Sec63"/>
    <property type="match status" value="2"/>
</dbReference>
<dbReference type="InterPro" id="IPR004179">
    <property type="entry name" value="Sec63-dom"/>
</dbReference>
<dbReference type="SUPFAM" id="SSF158702">
    <property type="entry name" value="Sec63 N-terminal domain-like"/>
    <property type="match status" value="2"/>
</dbReference>
<dbReference type="Gene3D" id="2.60.40.150">
    <property type="entry name" value="C2 domain"/>
    <property type="match status" value="2"/>
</dbReference>
<keyword evidence="7" id="KW-1185">Reference proteome</keyword>
<dbReference type="InterPro" id="IPR014756">
    <property type="entry name" value="Ig_E-set"/>
</dbReference>
<dbReference type="GO" id="GO:0005634">
    <property type="term" value="C:nucleus"/>
    <property type="evidence" value="ECO:0007669"/>
    <property type="project" value="TreeGrafter"/>
</dbReference>
<keyword evidence="1" id="KW-0547">Nucleotide-binding</keyword>
<keyword evidence="3" id="KW-0347">Helicase</keyword>
<dbReference type="InterPro" id="IPR027417">
    <property type="entry name" value="P-loop_NTPase"/>
</dbReference>
<dbReference type="Pfam" id="PF02889">
    <property type="entry name" value="Sec63"/>
    <property type="match status" value="2"/>
</dbReference>
<dbReference type="Gene3D" id="1.10.10.10">
    <property type="entry name" value="Winged helix-like DNA-binding domain superfamily/Winged helix DNA-binding domain"/>
    <property type="match status" value="2"/>
</dbReference>
<name>A0A067QTN2_ZOONE</name>
<dbReference type="InterPro" id="IPR011545">
    <property type="entry name" value="DEAD/DEAH_box_helicase_dom"/>
</dbReference>
<dbReference type="GO" id="GO:0016787">
    <property type="term" value="F:hydrolase activity"/>
    <property type="evidence" value="ECO:0007669"/>
    <property type="project" value="UniProtKB-KW"/>
</dbReference>
<reference evidence="6 7" key="1">
    <citation type="journal article" date="2014" name="Nat. Commun.">
        <title>Molecular traces of alternative social organization in a termite genome.</title>
        <authorList>
            <person name="Terrapon N."/>
            <person name="Li C."/>
            <person name="Robertson H.M."/>
            <person name="Ji L."/>
            <person name="Meng X."/>
            <person name="Booth W."/>
            <person name="Chen Z."/>
            <person name="Childers C.P."/>
            <person name="Glastad K.M."/>
            <person name="Gokhale K."/>
            <person name="Gowin J."/>
            <person name="Gronenberg W."/>
            <person name="Hermansen R.A."/>
            <person name="Hu H."/>
            <person name="Hunt B.G."/>
            <person name="Huylmans A.K."/>
            <person name="Khalil S.M."/>
            <person name="Mitchell R.D."/>
            <person name="Munoz-Torres M.C."/>
            <person name="Mustard J.A."/>
            <person name="Pan H."/>
            <person name="Reese J.T."/>
            <person name="Scharf M.E."/>
            <person name="Sun F."/>
            <person name="Vogel H."/>
            <person name="Xiao J."/>
            <person name="Yang W."/>
            <person name="Yang Z."/>
            <person name="Yang Z."/>
            <person name="Zhou J."/>
            <person name="Zhu J."/>
            <person name="Brent C.S."/>
            <person name="Elsik C.G."/>
            <person name="Goodisman M.A."/>
            <person name="Liberles D.A."/>
            <person name="Roe R.M."/>
            <person name="Vargo E.L."/>
            <person name="Vilcinskas A."/>
            <person name="Wang J."/>
            <person name="Bornberg-Bauer E."/>
            <person name="Korb J."/>
            <person name="Zhang G."/>
            <person name="Liebig J."/>
        </authorList>
    </citation>
    <scope>NUCLEOTIDE SEQUENCE [LARGE SCALE GENOMIC DNA]</scope>
    <source>
        <tissue evidence="6">Whole organism</tissue>
    </source>
</reference>
<feature type="domain" description="Helicase ATP-binding" evidence="5">
    <location>
        <begin position="28"/>
        <end position="209"/>
    </location>
</feature>
<proteinExistence type="predicted"/>
<dbReference type="eggNOG" id="KOG0952">
    <property type="taxonomic scope" value="Eukaryota"/>
</dbReference>
<dbReference type="GO" id="GO:0003676">
    <property type="term" value="F:nucleic acid binding"/>
    <property type="evidence" value="ECO:0007669"/>
    <property type="project" value="InterPro"/>
</dbReference>
<dbReference type="Gene3D" id="1.10.3380.10">
    <property type="entry name" value="Sec63 N-terminal domain-like domain"/>
    <property type="match status" value="2"/>
</dbReference>
<dbReference type="PANTHER" id="PTHR47961">
    <property type="entry name" value="DNA POLYMERASE THETA, PUTATIVE (AFU_ORTHOLOGUE AFUA_1G05260)-RELATED"/>
    <property type="match status" value="1"/>
</dbReference>
<evidence type="ECO:0000256" key="3">
    <source>
        <dbReference type="ARBA" id="ARBA00022806"/>
    </source>
</evidence>
<evidence type="ECO:0000259" key="5">
    <source>
        <dbReference type="PROSITE" id="PS51192"/>
    </source>
</evidence>
<evidence type="ECO:0000256" key="1">
    <source>
        <dbReference type="ARBA" id="ARBA00022741"/>
    </source>
</evidence>
<dbReference type="SUPFAM" id="SSF52540">
    <property type="entry name" value="P-loop containing nucleoside triphosphate hydrolases"/>
    <property type="match status" value="4"/>
</dbReference>
<dbReference type="GO" id="GO:0004386">
    <property type="term" value="F:helicase activity"/>
    <property type="evidence" value="ECO:0007669"/>
    <property type="project" value="UniProtKB-KW"/>
</dbReference>